<evidence type="ECO:0000313" key="2">
    <source>
        <dbReference type="Proteomes" id="UP000244855"/>
    </source>
</evidence>
<proteinExistence type="predicted"/>
<feature type="non-terminal residue" evidence="1">
    <location>
        <position position="1"/>
    </location>
</feature>
<dbReference type="STRING" id="97972.A0A2V1CX42"/>
<keyword evidence="2" id="KW-1185">Reference proteome</keyword>
<dbReference type="EMBL" id="KZ806445">
    <property type="protein sequence ID" value="PVH90305.1"/>
    <property type="molecule type" value="Genomic_DNA"/>
</dbReference>
<sequence>WTKRCGICEGAGDGQSGHDVRQCWRPESEQAKDMIKAVEEKIRFEEYSGCFWCGVPQEVCNRWEDNGRGRHQRAEGRHCQYQGVLVGGLFGLVYRGKDEVVEQWVTRLVEQGVYTSSIEGLVGYLGRKQPLEYVESNRLVE</sequence>
<organism evidence="1 2">
    <name type="scientific">Periconia macrospinosa</name>
    <dbReference type="NCBI Taxonomy" id="97972"/>
    <lineage>
        <taxon>Eukaryota</taxon>
        <taxon>Fungi</taxon>
        <taxon>Dikarya</taxon>
        <taxon>Ascomycota</taxon>
        <taxon>Pezizomycotina</taxon>
        <taxon>Dothideomycetes</taxon>
        <taxon>Pleosporomycetidae</taxon>
        <taxon>Pleosporales</taxon>
        <taxon>Massarineae</taxon>
        <taxon>Periconiaceae</taxon>
        <taxon>Periconia</taxon>
    </lineage>
</organism>
<feature type="non-terminal residue" evidence="1">
    <location>
        <position position="141"/>
    </location>
</feature>
<protein>
    <submittedName>
        <fullName evidence="1">Uncharacterized protein</fullName>
    </submittedName>
</protein>
<accession>A0A2V1CX42</accession>
<dbReference type="Proteomes" id="UP000244855">
    <property type="component" value="Unassembled WGS sequence"/>
</dbReference>
<evidence type="ECO:0000313" key="1">
    <source>
        <dbReference type="EMBL" id="PVH90305.1"/>
    </source>
</evidence>
<reference evidence="1 2" key="1">
    <citation type="journal article" date="2018" name="Sci. Rep.">
        <title>Comparative genomics provides insights into the lifestyle and reveals functional heterogeneity of dark septate endophytic fungi.</title>
        <authorList>
            <person name="Knapp D.G."/>
            <person name="Nemeth J.B."/>
            <person name="Barry K."/>
            <person name="Hainaut M."/>
            <person name="Henrissat B."/>
            <person name="Johnson J."/>
            <person name="Kuo A."/>
            <person name="Lim J.H.P."/>
            <person name="Lipzen A."/>
            <person name="Nolan M."/>
            <person name="Ohm R.A."/>
            <person name="Tamas L."/>
            <person name="Grigoriev I.V."/>
            <person name="Spatafora J.W."/>
            <person name="Nagy L.G."/>
            <person name="Kovacs G.M."/>
        </authorList>
    </citation>
    <scope>NUCLEOTIDE SEQUENCE [LARGE SCALE GENOMIC DNA]</scope>
    <source>
        <strain evidence="1 2">DSE2036</strain>
    </source>
</reference>
<gene>
    <name evidence="1" type="ORF">DM02DRAFT_472192</name>
</gene>
<dbReference type="OrthoDB" id="5045273at2759"/>
<name>A0A2V1CX42_9PLEO</name>
<dbReference type="AlphaFoldDB" id="A0A2V1CX42"/>